<dbReference type="RefSeq" id="WP_006739384.1">
    <property type="nucleotide sequence ID" value="NZ_AEUZ02000001.1"/>
</dbReference>
<proteinExistence type="predicted"/>
<dbReference type="InterPro" id="IPR008966">
    <property type="entry name" value="Adhesion_dom_sf"/>
</dbReference>
<comment type="caution">
    <text evidence="9">The sequence shown here is derived from an EMBL/GenBank/DDBJ whole genome shotgun (WGS) entry which is preliminary data.</text>
</comment>
<keyword evidence="2" id="KW-0134">Cell wall</keyword>
<dbReference type="Proteomes" id="UP000005388">
    <property type="component" value="Unassembled WGS sequence"/>
</dbReference>
<dbReference type="Pfam" id="PF10425">
    <property type="entry name" value="SdrG_C_C"/>
    <property type="match status" value="1"/>
</dbReference>
<dbReference type="Gene3D" id="2.60.40.1280">
    <property type="match status" value="1"/>
</dbReference>
<dbReference type="STRING" id="764291.STRUR_0298"/>
<evidence type="ECO:0000259" key="7">
    <source>
        <dbReference type="Pfam" id="PF10425"/>
    </source>
</evidence>
<feature type="region of interest" description="Disordered" evidence="6">
    <location>
        <begin position="108"/>
        <end position="182"/>
    </location>
</feature>
<feature type="compositionally biased region" description="Low complexity" evidence="6">
    <location>
        <begin position="108"/>
        <end position="178"/>
    </location>
</feature>
<dbReference type="Pfam" id="PF17961">
    <property type="entry name" value="Big_8"/>
    <property type="match status" value="1"/>
</dbReference>
<keyword evidence="10" id="KW-1185">Reference proteome</keyword>
<evidence type="ECO:0000256" key="6">
    <source>
        <dbReference type="SAM" id="MobiDB-lite"/>
    </source>
</evidence>
<name>G5KI16_9STRE</name>
<evidence type="ECO:0000313" key="10">
    <source>
        <dbReference type="Proteomes" id="UP000005388"/>
    </source>
</evidence>
<sequence length="646" mass="69132">MEKKLISDTQVRVKMYKAGKNWVSILISKWKMIKQGGQTITLKKRESSIDSAELSLQNRQYIKALLLAGTVSGGALISNAVVQADETTVATDTTNASSNTDVVIVSTTETASTSSTGSTSTSVTSESQSSTSQSLSDGQESQTLSTTSTDTRSQTSESLSKTSEGSSTSISASESTSEVTPRMVRSRVYVRAAATTPTDVTSQLTNVAISFNDSQNVNPGTINMGTGEHLYLETSFQIASARANDTFSIKLSDNLDINGVGTSLTVEQIQSNGETLATGVYDPDTHTIKYTFTSDIINVTKASVTNPIWPDDRLIPNTTSGQTFTASVGTTSQSITENISYGTETTTKVGNQDLQINSRIVQQDETTQTVTYNTLVNPNGNNLTTSYHYYSEITNVTNTDDGTGHIITSTVNLRDATVQIYRGTTTTIGQSINPDLSTLTDVTDVYSHTVDQYGNIVIDWGNNAFSDTNNNVYMIVVKASYNNTEDIGLVSSLETIVLNRYKFAAYHGAYVRDATGKSAFESEKTAESLSVSSSESLSLHDQSLSESNSISLVAHDQSVSQSESVSLSEYTQSVSASLSTEQSEHEASVNASISESLSQHDQSVSLSTSESISNFEVSVSTSESLADSEYYQSVVTSVSASASLKE</sequence>
<dbReference type="AlphaFoldDB" id="G5KI16"/>
<accession>G5KI16</accession>
<evidence type="ECO:0000256" key="4">
    <source>
        <dbReference type="ARBA" id="ARBA00022729"/>
    </source>
</evidence>
<dbReference type="InterPro" id="IPR022263">
    <property type="entry name" value="KxYKxGKxW"/>
</dbReference>
<evidence type="ECO:0000313" key="9">
    <source>
        <dbReference type="EMBL" id="EHJ56635.1"/>
    </source>
</evidence>
<dbReference type="Pfam" id="PF19258">
    <property type="entry name" value="KxYKxGKxW_sig"/>
    <property type="match status" value="1"/>
</dbReference>
<keyword evidence="3" id="KW-0964">Secreted</keyword>
<organism evidence="9 10">
    <name type="scientific">Streptococcus urinalis 2285-97</name>
    <dbReference type="NCBI Taxonomy" id="764291"/>
    <lineage>
        <taxon>Bacteria</taxon>
        <taxon>Bacillati</taxon>
        <taxon>Bacillota</taxon>
        <taxon>Bacilli</taxon>
        <taxon>Lactobacillales</taxon>
        <taxon>Streptococcaceae</taxon>
        <taxon>Streptococcus</taxon>
    </lineage>
</organism>
<protein>
    <submittedName>
        <fullName evidence="9">Fibrinogen-binding adhesin C-terminal domain protein</fullName>
    </submittedName>
</protein>
<dbReference type="InterPro" id="IPR011252">
    <property type="entry name" value="Fibrogen-bd_dom1"/>
</dbReference>
<comment type="subcellular location">
    <subcellularLocation>
        <location evidence="1">Secreted</location>
        <location evidence="1">Cell wall</location>
        <topology evidence="1">Peptidoglycan-anchor</topology>
    </subcellularLocation>
</comment>
<dbReference type="Gene3D" id="2.60.40.1290">
    <property type="match status" value="1"/>
</dbReference>
<dbReference type="GO" id="GO:0007155">
    <property type="term" value="P:cell adhesion"/>
    <property type="evidence" value="ECO:0007669"/>
    <property type="project" value="InterPro"/>
</dbReference>
<dbReference type="EMBL" id="AEUZ02000001">
    <property type="protein sequence ID" value="EHJ56635.1"/>
    <property type="molecule type" value="Genomic_DNA"/>
</dbReference>
<dbReference type="SUPFAM" id="SSF49401">
    <property type="entry name" value="Bacterial adhesins"/>
    <property type="match status" value="2"/>
</dbReference>
<feature type="domain" description="SDR-like Ig" evidence="8">
    <location>
        <begin position="225"/>
        <end position="318"/>
    </location>
</feature>
<gene>
    <name evidence="9" type="ORF">STRUR_0298</name>
</gene>
<evidence type="ECO:0000259" key="8">
    <source>
        <dbReference type="Pfam" id="PF17961"/>
    </source>
</evidence>
<feature type="domain" description="Fibrinogen-binding" evidence="7">
    <location>
        <begin position="351"/>
        <end position="486"/>
    </location>
</feature>
<keyword evidence="5" id="KW-0572">Peptidoglycan-anchor</keyword>
<evidence type="ECO:0000256" key="2">
    <source>
        <dbReference type="ARBA" id="ARBA00022512"/>
    </source>
</evidence>
<dbReference type="InterPro" id="IPR041171">
    <property type="entry name" value="SDR_Ig"/>
</dbReference>
<reference evidence="9 10" key="1">
    <citation type="journal article" date="2014" name="Int. J. Syst. Evol. Microbiol.">
        <title>Phylogenomics and the dynamic genome evolution of the genus Streptococcus.</title>
        <authorList>
            <consortium name="The Broad Institute Genome Sequencing Platform"/>
            <person name="Richards V.P."/>
            <person name="Palmer S.R."/>
            <person name="Pavinski Bitar P.D."/>
            <person name="Qin X."/>
            <person name="Weinstock G.M."/>
            <person name="Highlander S.K."/>
            <person name="Town C.D."/>
            <person name="Burne R.A."/>
            <person name="Stanhope M.J."/>
        </authorList>
    </citation>
    <scope>NUCLEOTIDE SEQUENCE [LARGE SCALE GENOMIC DNA]</scope>
    <source>
        <strain evidence="9 10">2285-97</strain>
    </source>
</reference>
<evidence type="ECO:0000256" key="1">
    <source>
        <dbReference type="ARBA" id="ARBA00004168"/>
    </source>
</evidence>
<evidence type="ECO:0000256" key="5">
    <source>
        <dbReference type="ARBA" id="ARBA00023088"/>
    </source>
</evidence>
<keyword evidence="4" id="KW-0732">Signal</keyword>
<dbReference type="NCBIfam" id="TIGR03715">
    <property type="entry name" value="KxYKxGKxW"/>
    <property type="match status" value="1"/>
</dbReference>
<dbReference type="InterPro" id="IPR011266">
    <property type="entry name" value="Adhesin_Fg-bd_dom_2"/>
</dbReference>
<evidence type="ECO:0000256" key="3">
    <source>
        <dbReference type="ARBA" id="ARBA00022525"/>
    </source>
</evidence>